<evidence type="ECO:0008006" key="3">
    <source>
        <dbReference type="Google" id="ProtNLM"/>
    </source>
</evidence>
<gene>
    <name evidence="1" type="ORF">PO127_13115</name>
</gene>
<protein>
    <recommendedName>
        <fullName evidence="3">Lipoprotein</fullName>
    </recommendedName>
</protein>
<reference evidence="1" key="1">
    <citation type="submission" date="2022-10" db="EMBL/GenBank/DDBJ databases">
        <title>Human gut microbiome strain richness.</title>
        <authorList>
            <person name="Chen-Liaw A."/>
        </authorList>
    </citation>
    <scope>NUCLEOTIDE SEQUENCE</scope>
    <source>
        <strain evidence="1">1001283st1_A3_1001283B150304_161114</strain>
    </source>
</reference>
<dbReference type="Proteomes" id="UP001217776">
    <property type="component" value="Unassembled WGS sequence"/>
</dbReference>
<dbReference type="AlphaFoldDB" id="A0AAP3SFY4"/>
<comment type="caution">
    <text evidence="1">The sequence shown here is derived from an EMBL/GenBank/DDBJ whole genome shotgun (WGS) entry which is preliminary data.</text>
</comment>
<evidence type="ECO:0000313" key="1">
    <source>
        <dbReference type="EMBL" id="MDC2236682.1"/>
    </source>
</evidence>
<accession>A0AAP3SFY4</accession>
<sequence length="185" mass="21654">MIKFGMKYMVISLVSVFCCSLILFFSCSESPDKRATKVAEKALYSLTSDSIKITKISKPEMFYGLNFITPKEKDELSKRLLKYTNQFFEETDYFQDVDEFDAEMSEKVNRQVDAMNTLRLLCAYGEIDDLNKKHENVEKPFNGWKVKITFETKSPKGSPYRSEYWFILDKKAEIVVKSFEIPLLY</sequence>
<name>A0AAP3SFY4_BACT4</name>
<evidence type="ECO:0000313" key="2">
    <source>
        <dbReference type="Proteomes" id="UP001217776"/>
    </source>
</evidence>
<proteinExistence type="predicted"/>
<dbReference type="PROSITE" id="PS51257">
    <property type="entry name" value="PROKAR_LIPOPROTEIN"/>
    <property type="match status" value="1"/>
</dbReference>
<organism evidence="1 2">
    <name type="scientific">Bacteroides thetaiotaomicron</name>
    <dbReference type="NCBI Taxonomy" id="818"/>
    <lineage>
        <taxon>Bacteria</taxon>
        <taxon>Pseudomonadati</taxon>
        <taxon>Bacteroidota</taxon>
        <taxon>Bacteroidia</taxon>
        <taxon>Bacteroidales</taxon>
        <taxon>Bacteroidaceae</taxon>
        <taxon>Bacteroides</taxon>
    </lineage>
</organism>
<dbReference type="EMBL" id="JAQNVG010000019">
    <property type="protein sequence ID" value="MDC2236682.1"/>
    <property type="molecule type" value="Genomic_DNA"/>
</dbReference>